<dbReference type="Pfam" id="PF03466">
    <property type="entry name" value="LysR_substrate"/>
    <property type="match status" value="1"/>
</dbReference>
<dbReference type="Proteomes" id="UP000078336">
    <property type="component" value="Unassembled WGS sequence"/>
</dbReference>
<evidence type="ECO:0000256" key="2">
    <source>
        <dbReference type="ARBA" id="ARBA00023015"/>
    </source>
</evidence>
<dbReference type="PANTHER" id="PTHR30126:SF39">
    <property type="entry name" value="HTH-TYPE TRANSCRIPTIONAL REGULATOR CYSL"/>
    <property type="match status" value="1"/>
</dbReference>
<dbReference type="SUPFAM" id="SSF53850">
    <property type="entry name" value="Periplasmic binding protein-like II"/>
    <property type="match status" value="1"/>
</dbReference>
<dbReference type="EMBL" id="SBBW01000029">
    <property type="protein sequence ID" value="RWU13155.1"/>
    <property type="molecule type" value="Genomic_DNA"/>
</dbReference>
<gene>
    <name evidence="7" type="ORF">EA138_08550</name>
    <name evidence="6" type="ORF">TAF16_0634</name>
</gene>
<comment type="similarity">
    <text evidence="1">Belongs to the LysR transcriptional regulatory family.</text>
</comment>
<evidence type="ECO:0000256" key="1">
    <source>
        <dbReference type="ARBA" id="ARBA00009437"/>
    </source>
</evidence>
<evidence type="ECO:0000313" key="6">
    <source>
        <dbReference type="EMBL" id="OAO81512.1"/>
    </source>
</evidence>
<organism evidence="6 8">
    <name type="scientific">Anoxybacillus flavithermus</name>
    <dbReference type="NCBI Taxonomy" id="33934"/>
    <lineage>
        <taxon>Bacteria</taxon>
        <taxon>Bacillati</taxon>
        <taxon>Bacillota</taxon>
        <taxon>Bacilli</taxon>
        <taxon>Bacillales</taxon>
        <taxon>Anoxybacillaceae</taxon>
        <taxon>Anoxybacillus</taxon>
    </lineage>
</organism>
<dbReference type="InterPro" id="IPR036390">
    <property type="entry name" value="WH_DNA-bd_sf"/>
</dbReference>
<name>A0A178TKR8_9BACL</name>
<dbReference type="OrthoDB" id="9785745at2"/>
<dbReference type="AlphaFoldDB" id="A0A178TKR8"/>
<dbReference type="InterPro" id="IPR005119">
    <property type="entry name" value="LysR_subst-bd"/>
</dbReference>
<feature type="domain" description="HTH lysR-type" evidence="5">
    <location>
        <begin position="1"/>
        <end position="57"/>
    </location>
</feature>
<accession>A0A178TKR8</accession>
<reference evidence="6 8" key="1">
    <citation type="submission" date="2016-03" db="EMBL/GenBank/DDBJ databases">
        <title>Spore heat resistance.</title>
        <authorList>
            <person name="Boekhorst J."/>
            <person name="Berendsen E.M."/>
            <person name="Wells-Bennik M.H."/>
            <person name="Kuipers O.P."/>
        </authorList>
    </citation>
    <scope>NUCLEOTIDE SEQUENCE [LARGE SCALE GENOMIC DNA]</scope>
    <source>
        <strain evidence="6 8">AF16</strain>
    </source>
</reference>
<sequence length="293" mass="33982">MYDELKTFMTLVEVKNFTKTAEILHLSQPSVSLHIKNLEKEFQTKLFIRSPKKLQVTATGELLYDRAKKMIALYEQTKQDILEYHDCVKGTLKIGASFTIGEYVLPSFLLSLQDDYPELHFEVMIGNTKEIVELVRSYETDIGLIEGQTNEKELAVYPFMQDELVIVASNDHPLVHKQEVCISDLQNQIWITRELGSGTREYFNHFIRSNGLKIKSLMIISSNQGIKETLMRGNGLAFLSRHVIERELKQGHLSIVCLKHPPFYRTFSYLYAPTMKSKKIVHLFIDFLERKKM</sequence>
<evidence type="ECO:0000313" key="7">
    <source>
        <dbReference type="EMBL" id="RWU13155.1"/>
    </source>
</evidence>
<dbReference type="CDD" id="cd08420">
    <property type="entry name" value="PBP2_CysL_like"/>
    <property type="match status" value="1"/>
</dbReference>
<dbReference type="PRINTS" id="PR00039">
    <property type="entry name" value="HTHLYSR"/>
</dbReference>
<dbReference type="EMBL" id="LUCQ01000052">
    <property type="protein sequence ID" value="OAO81512.1"/>
    <property type="molecule type" value="Genomic_DNA"/>
</dbReference>
<dbReference type="GO" id="GO:0003700">
    <property type="term" value="F:DNA-binding transcription factor activity"/>
    <property type="evidence" value="ECO:0007669"/>
    <property type="project" value="InterPro"/>
</dbReference>
<evidence type="ECO:0000313" key="8">
    <source>
        <dbReference type="Proteomes" id="UP000078336"/>
    </source>
</evidence>
<dbReference type="SUPFAM" id="SSF46785">
    <property type="entry name" value="Winged helix' DNA-binding domain"/>
    <property type="match status" value="1"/>
</dbReference>
<dbReference type="GO" id="GO:0000976">
    <property type="term" value="F:transcription cis-regulatory region binding"/>
    <property type="evidence" value="ECO:0007669"/>
    <property type="project" value="TreeGrafter"/>
</dbReference>
<dbReference type="PATRIC" id="fig|33934.6.peg.560"/>
<dbReference type="RefSeq" id="WP_003397454.1">
    <property type="nucleotide sequence ID" value="NZ_JABJUS010000047.1"/>
</dbReference>
<reference evidence="7 9" key="2">
    <citation type="submission" date="2019-01" db="EMBL/GenBank/DDBJ databases">
        <title>Anoxybacillus flavithermus in powdered infant formula.</title>
        <authorList>
            <person name="Rhee M.S."/>
            <person name="Choi I.-G."/>
            <person name="Cho T.J."/>
            <person name="Park B."/>
        </authorList>
    </citation>
    <scope>NUCLEOTIDE SEQUENCE [LARGE SCALE GENOMIC DNA]</scope>
    <source>
        <strain evidence="7 9">FHS-PPAM212</strain>
    </source>
</reference>
<comment type="caution">
    <text evidence="6">The sequence shown here is derived from an EMBL/GenBank/DDBJ whole genome shotgun (WGS) entry which is preliminary data.</text>
</comment>
<dbReference type="FunFam" id="1.10.10.10:FF:000001">
    <property type="entry name" value="LysR family transcriptional regulator"/>
    <property type="match status" value="1"/>
</dbReference>
<dbReference type="Gene3D" id="3.40.190.290">
    <property type="match status" value="1"/>
</dbReference>
<dbReference type="Gene3D" id="1.10.10.10">
    <property type="entry name" value="Winged helix-like DNA-binding domain superfamily/Winged helix DNA-binding domain"/>
    <property type="match status" value="1"/>
</dbReference>
<proteinExistence type="inferred from homology"/>
<protein>
    <submittedName>
        <fullName evidence="6 7">LysR family transcriptional regulator</fullName>
    </submittedName>
</protein>
<dbReference type="Proteomes" id="UP000286434">
    <property type="component" value="Unassembled WGS sequence"/>
</dbReference>
<keyword evidence="4" id="KW-0804">Transcription</keyword>
<dbReference type="InterPro" id="IPR036388">
    <property type="entry name" value="WH-like_DNA-bd_sf"/>
</dbReference>
<keyword evidence="3" id="KW-0238">DNA-binding</keyword>
<dbReference type="PROSITE" id="PS50931">
    <property type="entry name" value="HTH_LYSR"/>
    <property type="match status" value="1"/>
</dbReference>
<dbReference type="InterPro" id="IPR000847">
    <property type="entry name" value="LysR_HTH_N"/>
</dbReference>
<evidence type="ECO:0000259" key="5">
    <source>
        <dbReference type="PROSITE" id="PS50931"/>
    </source>
</evidence>
<keyword evidence="2" id="KW-0805">Transcription regulation</keyword>
<evidence type="ECO:0000256" key="3">
    <source>
        <dbReference type="ARBA" id="ARBA00023125"/>
    </source>
</evidence>
<evidence type="ECO:0000313" key="9">
    <source>
        <dbReference type="Proteomes" id="UP000286434"/>
    </source>
</evidence>
<evidence type="ECO:0000256" key="4">
    <source>
        <dbReference type="ARBA" id="ARBA00023163"/>
    </source>
</evidence>
<dbReference type="PANTHER" id="PTHR30126">
    <property type="entry name" value="HTH-TYPE TRANSCRIPTIONAL REGULATOR"/>
    <property type="match status" value="1"/>
</dbReference>
<dbReference type="Pfam" id="PF00126">
    <property type="entry name" value="HTH_1"/>
    <property type="match status" value="1"/>
</dbReference>
<keyword evidence="8" id="KW-1185">Reference proteome</keyword>